<proteinExistence type="predicted"/>
<evidence type="ECO:0000259" key="1">
    <source>
        <dbReference type="Pfam" id="PF00534"/>
    </source>
</evidence>
<accession>A0A1M4MN06</accession>
<feature type="domain" description="Glycosyl transferase family 1" evidence="1">
    <location>
        <begin position="217"/>
        <end position="371"/>
    </location>
</feature>
<sequence length="401" mass="45087">MKILVSSLVDLRKSAHNSRLHQFLRCLAHDHDITVLSINDWWKARWDGDGEKFNEGFGDLFEKIEMHYLTERRISPILQDALSLATAGSVLKSINVSDFDVHFSYNNLLSGYAVAQHTSAHGIPTIYDIADDLIEMIRTSPQIPPFVRPFGCMVGSIVVGKNIQNSRKITVTTESLCATYQIPRNKVELLPNGVDTDMFSPRPCDHIRSRYGLENCFVAGHVGVLREWLDFRPLFIAIKRLAAAMNIKLLIVGGGVGYEDTVEMAKEIGVLENIVFTGAIPYSQVPEYISCMDVGIVPFKPDNVSNNSLPLKLFEYFACEVPVISTYIDTIREIFGNNVLFVSTPEEYSRMMLLLCQNPDLRKEMGSSGRKIVESSYRWSTLSKNLENIARSEVQNGLVRA</sequence>
<protein>
    <submittedName>
        <fullName evidence="2">GDP-mannose-dependent alpha-(1-6)-phosphatidylinositol monomannoside mannosyltransferase</fullName>
        <ecNumber evidence="2">2.4.1.57</ecNumber>
    </submittedName>
</protein>
<keyword evidence="2" id="KW-0328">Glycosyltransferase</keyword>
<dbReference type="EMBL" id="FMID01000052">
    <property type="protein sequence ID" value="SCL76305.1"/>
    <property type="molecule type" value="Genomic_DNA"/>
</dbReference>
<dbReference type="SUPFAM" id="SSF53756">
    <property type="entry name" value="UDP-Glycosyltransferase/glycogen phosphorylase"/>
    <property type="match status" value="1"/>
</dbReference>
<dbReference type="STRING" id="118126.L21_2230"/>
<organism evidence="2 3">
    <name type="scientific">Methanoculleus chikugoensis</name>
    <dbReference type="NCBI Taxonomy" id="118126"/>
    <lineage>
        <taxon>Archaea</taxon>
        <taxon>Methanobacteriati</taxon>
        <taxon>Methanobacteriota</taxon>
        <taxon>Stenosarchaea group</taxon>
        <taxon>Methanomicrobia</taxon>
        <taxon>Methanomicrobiales</taxon>
        <taxon>Methanomicrobiaceae</taxon>
        <taxon>Methanoculleus</taxon>
    </lineage>
</organism>
<dbReference type="CDD" id="cd03794">
    <property type="entry name" value="GT4_WbuB-like"/>
    <property type="match status" value="1"/>
</dbReference>
<keyword evidence="2" id="KW-0808">Transferase</keyword>
<dbReference type="GO" id="GO:0016757">
    <property type="term" value="F:glycosyltransferase activity"/>
    <property type="evidence" value="ECO:0007669"/>
    <property type="project" value="UniProtKB-KW"/>
</dbReference>
<evidence type="ECO:0000313" key="3">
    <source>
        <dbReference type="Proteomes" id="UP000184671"/>
    </source>
</evidence>
<dbReference type="AlphaFoldDB" id="A0A1M4MN06"/>
<dbReference type="EC" id="2.4.1.57" evidence="2"/>
<reference evidence="2 3" key="1">
    <citation type="submission" date="2016-08" db="EMBL/GenBank/DDBJ databases">
        <authorList>
            <person name="Seilhamer J.J."/>
        </authorList>
    </citation>
    <scope>NUCLEOTIDE SEQUENCE [LARGE SCALE GENOMIC DNA]</scope>
    <source>
        <strain evidence="2">L21-II-0</strain>
    </source>
</reference>
<dbReference type="Proteomes" id="UP000184671">
    <property type="component" value="Unassembled WGS sequence"/>
</dbReference>
<dbReference type="RefSeq" id="WP_074370524.1">
    <property type="nucleotide sequence ID" value="NZ_FMID01000052.1"/>
</dbReference>
<dbReference type="InterPro" id="IPR001296">
    <property type="entry name" value="Glyco_trans_1"/>
</dbReference>
<dbReference type="OrthoDB" id="132546at2157"/>
<name>A0A1M4MN06_9EURY</name>
<dbReference type="Gene3D" id="3.40.50.2000">
    <property type="entry name" value="Glycogen Phosphorylase B"/>
    <property type="match status" value="2"/>
</dbReference>
<evidence type="ECO:0000313" key="2">
    <source>
        <dbReference type="EMBL" id="SCL76305.1"/>
    </source>
</evidence>
<dbReference type="Pfam" id="PF00534">
    <property type="entry name" value="Glycos_transf_1"/>
    <property type="match status" value="1"/>
</dbReference>
<gene>
    <name evidence="2" type="primary">pimB_5</name>
    <name evidence="2" type="ORF">L21_2230</name>
</gene>
<dbReference type="PANTHER" id="PTHR12526">
    <property type="entry name" value="GLYCOSYLTRANSFERASE"/>
    <property type="match status" value="1"/>
</dbReference>